<protein>
    <submittedName>
        <fullName evidence="1">Uncharacterized protein</fullName>
    </submittedName>
</protein>
<keyword evidence="2" id="KW-1185">Reference proteome</keyword>
<gene>
    <name evidence="1" type="ORF">KUCAC02_030905</name>
</gene>
<feature type="non-terminal residue" evidence="1">
    <location>
        <position position="635"/>
    </location>
</feature>
<evidence type="ECO:0000313" key="1">
    <source>
        <dbReference type="EMBL" id="KAI4827516.1"/>
    </source>
</evidence>
<evidence type="ECO:0000313" key="2">
    <source>
        <dbReference type="Proteomes" id="UP001057452"/>
    </source>
</evidence>
<name>A0ACB9XLZ4_CHAAC</name>
<proteinExistence type="predicted"/>
<dbReference type="EMBL" id="CM043789">
    <property type="protein sequence ID" value="KAI4827516.1"/>
    <property type="molecule type" value="Genomic_DNA"/>
</dbReference>
<reference evidence="1" key="1">
    <citation type="submission" date="2022-05" db="EMBL/GenBank/DDBJ databases">
        <title>Chromosome-level genome of Chaenocephalus aceratus.</title>
        <authorList>
            <person name="Park H."/>
        </authorList>
    </citation>
    <scope>NUCLEOTIDE SEQUENCE</scope>
    <source>
        <strain evidence="1">KU_202001</strain>
    </source>
</reference>
<organism evidence="1 2">
    <name type="scientific">Chaenocephalus aceratus</name>
    <name type="common">Blackfin icefish</name>
    <name type="synonym">Chaenichthys aceratus</name>
    <dbReference type="NCBI Taxonomy" id="36190"/>
    <lineage>
        <taxon>Eukaryota</taxon>
        <taxon>Metazoa</taxon>
        <taxon>Chordata</taxon>
        <taxon>Craniata</taxon>
        <taxon>Vertebrata</taxon>
        <taxon>Euteleostomi</taxon>
        <taxon>Actinopterygii</taxon>
        <taxon>Neopterygii</taxon>
        <taxon>Teleostei</taxon>
        <taxon>Neoteleostei</taxon>
        <taxon>Acanthomorphata</taxon>
        <taxon>Eupercaria</taxon>
        <taxon>Perciformes</taxon>
        <taxon>Notothenioidei</taxon>
        <taxon>Channichthyidae</taxon>
        <taxon>Chaenocephalus</taxon>
    </lineage>
</organism>
<dbReference type="Proteomes" id="UP001057452">
    <property type="component" value="Chromosome 5"/>
</dbReference>
<accession>A0ACB9XLZ4</accession>
<sequence length="635" mass="69833">MVQDQLVKLMSPTKRRAGRLRTGGRAIIPTIENRGLSVLQLNVEGLTTAKLEVLRHLADSNGAAVLLLQETHCTSDNILKIPGFHLAGSIYSKQHGVATFVRTEISWSASSQSPPGSNIEWLVTKIQETSVINVYKPPPSELSTTSLPSITASAIYAGYFNCQHTDWGYNYTTPNGVALSEWASNTDALLLYDPKEPPTFFSARWNTSTNPDLAFATCHSNDPIPVRRVLDRFPRSHHRPSIIKVPSLVEPVPGKPVKRWNFRKANWESYAEETERMSAGLPDPGTADLDTAYSAYCQVLLGAAKKSIPRGYNRNYIPGWDEECSHLLCDHQRASSREEVDVTAAALLKKLDITRRARWTEVVESIDFTHSSRKAWQTINQLTGRNTTPHSCPVTANAMASQLLKNGRFPDADKAFARLTSREVSCISGAASVDSNLSGEFTAEELSEAMSKLKSGKSPGRDNIHPEFVIHQSTTTSGWLCAFYTSCYQRLKLPKTWRRASRTAVKRTDSASSTLSSCTPPRLRSAENTARIQQGCYRSKAPTDQTPSSVHMTGCELQWNLQKTRVSVPSLHSSSLSPISLLKVNPSTSAVLTNVSERCGAGRPGPGWRRCLTPEVMASGSVSQESLGVSTMIDR</sequence>
<comment type="caution">
    <text evidence="1">The sequence shown here is derived from an EMBL/GenBank/DDBJ whole genome shotgun (WGS) entry which is preliminary data.</text>
</comment>